<evidence type="ECO:0000313" key="4">
    <source>
        <dbReference type="Proteomes" id="UP001500051"/>
    </source>
</evidence>
<dbReference type="Proteomes" id="UP001500051">
    <property type="component" value="Unassembled WGS sequence"/>
</dbReference>
<dbReference type="Gene3D" id="3.30.70.100">
    <property type="match status" value="1"/>
</dbReference>
<evidence type="ECO:0000313" key="3">
    <source>
        <dbReference type="EMBL" id="GAA3705979.1"/>
    </source>
</evidence>
<reference evidence="4" key="1">
    <citation type="journal article" date="2019" name="Int. J. Syst. Evol. Microbiol.">
        <title>The Global Catalogue of Microorganisms (GCM) 10K type strain sequencing project: providing services to taxonomists for standard genome sequencing and annotation.</title>
        <authorList>
            <consortium name="The Broad Institute Genomics Platform"/>
            <consortium name="The Broad Institute Genome Sequencing Center for Infectious Disease"/>
            <person name="Wu L."/>
            <person name="Ma J."/>
        </authorList>
    </citation>
    <scope>NUCLEOTIDE SEQUENCE [LARGE SCALE GENOMIC DNA]</scope>
    <source>
        <strain evidence="4">JCM 16548</strain>
    </source>
</reference>
<dbReference type="PROSITE" id="PS01047">
    <property type="entry name" value="HMA_1"/>
    <property type="match status" value="1"/>
</dbReference>
<dbReference type="RefSeq" id="WP_344812651.1">
    <property type="nucleotide sequence ID" value="NZ_BAAAYX010000009.1"/>
</dbReference>
<gene>
    <name evidence="3" type="ORF">GCM10022204_24530</name>
</gene>
<proteinExistence type="predicted"/>
<dbReference type="CDD" id="cd00371">
    <property type="entry name" value="HMA"/>
    <property type="match status" value="1"/>
</dbReference>
<dbReference type="InterPro" id="IPR006121">
    <property type="entry name" value="HMA_dom"/>
</dbReference>
<evidence type="ECO:0000256" key="1">
    <source>
        <dbReference type="ARBA" id="ARBA00022723"/>
    </source>
</evidence>
<dbReference type="InterPro" id="IPR017969">
    <property type="entry name" value="Heavy-metal-associated_CS"/>
</dbReference>
<organism evidence="3 4">
    <name type="scientific">Microlunatus aurantiacus</name>
    <dbReference type="NCBI Taxonomy" id="446786"/>
    <lineage>
        <taxon>Bacteria</taxon>
        <taxon>Bacillati</taxon>
        <taxon>Actinomycetota</taxon>
        <taxon>Actinomycetes</taxon>
        <taxon>Propionibacteriales</taxon>
        <taxon>Propionibacteriaceae</taxon>
        <taxon>Microlunatus</taxon>
    </lineage>
</organism>
<dbReference type="PROSITE" id="PS50846">
    <property type="entry name" value="HMA_2"/>
    <property type="match status" value="1"/>
</dbReference>
<dbReference type="InterPro" id="IPR036163">
    <property type="entry name" value="HMA_dom_sf"/>
</dbReference>
<keyword evidence="4" id="KW-1185">Reference proteome</keyword>
<dbReference type="Pfam" id="PF00403">
    <property type="entry name" value="HMA"/>
    <property type="match status" value="1"/>
</dbReference>
<dbReference type="SUPFAM" id="SSF55008">
    <property type="entry name" value="HMA, heavy metal-associated domain"/>
    <property type="match status" value="1"/>
</dbReference>
<feature type="domain" description="HMA" evidence="2">
    <location>
        <begin position="3"/>
        <end position="68"/>
    </location>
</feature>
<accession>A0ABP7DL99</accession>
<evidence type="ECO:0000259" key="2">
    <source>
        <dbReference type="PROSITE" id="PS50846"/>
    </source>
</evidence>
<name>A0ABP7DL99_9ACTN</name>
<protein>
    <submittedName>
        <fullName evidence="3">Heavy-metal-associated domain-containing protein</fullName>
    </submittedName>
</protein>
<dbReference type="EMBL" id="BAAAYX010000009">
    <property type="protein sequence ID" value="GAA3705979.1"/>
    <property type="molecule type" value="Genomic_DNA"/>
</dbReference>
<keyword evidence="1" id="KW-0479">Metal-binding</keyword>
<comment type="caution">
    <text evidence="3">The sequence shown here is derived from an EMBL/GenBank/DDBJ whole genome shotgun (WGS) entry which is preliminary data.</text>
</comment>
<sequence length="70" mass="7198">MSTTTEYVVTGMTCAHCVKAVTEEVTGLTGVTDVAVDLTSGALTVVSDTDLPFSEIERAVDEAGYTVAPA</sequence>